<sequence length="234" mass="25643">MDHQLHFQPAPAPACKAACPQGCSRGSKNRPRTQIKGSHANTQASQGVIASQPPPASQARSHSLNHRQKPHSRPDTKVSYTRVTRNTEVTYTSTVYLVVTRPHTLDPRVALPAPHFNTSYEPLTTTEEPSAPVIYSTIDGATASKRNPTFYTKVPIPCVKPASQDAIVPAKGRCWFTDNECEALLNCLNKEMAVWDIALRAQSALDSQLASLEVIKHAAWKPPQSTFQGKIPPF</sequence>
<dbReference type="Proteomes" id="UP001165960">
    <property type="component" value="Unassembled WGS sequence"/>
</dbReference>
<comment type="caution">
    <text evidence="1">The sequence shown here is derived from an EMBL/GenBank/DDBJ whole genome shotgun (WGS) entry which is preliminary data.</text>
</comment>
<protein>
    <submittedName>
        <fullName evidence="1">Uncharacterized protein</fullName>
    </submittedName>
</protein>
<accession>A0ACC2UET6</accession>
<organism evidence="1 2">
    <name type="scientific">Entomophthora muscae</name>
    <dbReference type="NCBI Taxonomy" id="34485"/>
    <lineage>
        <taxon>Eukaryota</taxon>
        <taxon>Fungi</taxon>
        <taxon>Fungi incertae sedis</taxon>
        <taxon>Zoopagomycota</taxon>
        <taxon>Entomophthoromycotina</taxon>
        <taxon>Entomophthoromycetes</taxon>
        <taxon>Entomophthorales</taxon>
        <taxon>Entomophthoraceae</taxon>
        <taxon>Entomophthora</taxon>
    </lineage>
</organism>
<dbReference type="EMBL" id="QTSX02000767">
    <property type="protein sequence ID" value="KAJ9085355.1"/>
    <property type="molecule type" value="Genomic_DNA"/>
</dbReference>
<evidence type="ECO:0000313" key="2">
    <source>
        <dbReference type="Proteomes" id="UP001165960"/>
    </source>
</evidence>
<reference evidence="1" key="1">
    <citation type="submission" date="2022-04" db="EMBL/GenBank/DDBJ databases">
        <title>Genome of the entomopathogenic fungus Entomophthora muscae.</title>
        <authorList>
            <person name="Elya C."/>
            <person name="Lovett B.R."/>
            <person name="Lee E."/>
            <person name="Macias A.M."/>
            <person name="Hajek A.E."/>
            <person name="De Bivort B.L."/>
            <person name="Kasson M.T."/>
            <person name="De Fine Licht H.H."/>
            <person name="Stajich J.E."/>
        </authorList>
    </citation>
    <scope>NUCLEOTIDE SEQUENCE</scope>
    <source>
        <strain evidence="1">Berkeley</strain>
    </source>
</reference>
<name>A0ACC2UET6_9FUNG</name>
<evidence type="ECO:0000313" key="1">
    <source>
        <dbReference type="EMBL" id="KAJ9085355.1"/>
    </source>
</evidence>
<keyword evidence="2" id="KW-1185">Reference proteome</keyword>
<gene>
    <name evidence="1" type="ORF">DSO57_1014774</name>
</gene>
<proteinExistence type="predicted"/>